<keyword evidence="1" id="KW-0812">Transmembrane</keyword>
<feature type="transmembrane region" description="Helical" evidence="1">
    <location>
        <begin position="184"/>
        <end position="205"/>
    </location>
</feature>
<evidence type="ECO:0000256" key="1">
    <source>
        <dbReference type="SAM" id="Phobius"/>
    </source>
</evidence>
<name>A0A5B8W494_9SPHI</name>
<dbReference type="KEGG" id="mgk:FSB76_18105"/>
<feature type="transmembrane region" description="Helical" evidence="1">
    <location>
        <begin position="100"/>
        <end position="128"/>
    </location>
</feature>
<feature type="transmembrane region" description="Helical" evidence="1">
    <location>
        <begin position="234"/>
        <end position="255"/>
    </location>
</feature>
<reference evidence="2 3" key="1">
    <citation type="journal article" date="2013" name="J. Microbiol.">
        <title>Mucilaginibacter ginsenosidivorax sp. nov., with ginsenoside converting activity isolated from sediment.</title>
        <authorList>
            <person name="Kim J.K."/>
            <person name="Choi T.E."/>
            <person name="Liu Q.M."/>
            <person name="Park H.Y."/>
            <person name="Yi T.H."/>
            <person name="Yoon M.H."/>
            <person name="Kim S.C."/>
            <person name="Im W.T."/>
        </authorList>
    </citation>
    <scope>NUCLEOTIDE SEQUENCE [LARGE SCALE GENOMIC DNA]</scope>
    <source>
        <strain evidence="2 3">KHI28</strain>
    </source>
</reference>
<dbReference type="EMBL" id="CP042437">
    <property type="protein sequence ID" value="QEC77762.1"/>
    <property type="molecule type" value="Genomic_DNA"/>
</dbReference>
<sequence length="262" mass="30216">MNQIFNLKRFGRLFYKHTTEHYKSYLMSITVLTCVLLLGGSLLVFLMDVRMELPLQLLLLGWVILFTGTIFTSTIFADLGDDKKALGALTLPSTHFEKYLVAWLYSFVVFLVVSTGCFYLVMLFLLHAKHFPGPPLEIFSLFYRVVGFGGNVVFIILILYSLFHSIAFLGAIYFKKLHFVKTALLFFIVIAILITLNNIAMQYMIHRDIIQVVPFTSVGFMEKGKYYAVNPEDFVWTGQLVYIIMAFILWTAAYFRLKEKQV</sequence>
<feature type="transmembrane region" description="Helical" evidence="1">
    <location>
        <begin position="25"/>
        <end position="47"/>
    </location>
</feature>
<evidence type="ECO:0000313" key="3">
    <source>
        <dbReference type="Proteomes" id="UP000321362"/>
    </source>
</evidence>
<gene>
    <name evidence="2" type="ORF">FSB76_18105</name>
</gene>
<dbReference type="AlphaFoldDB" id="A0A5B8W494"/>
<dbReference type="OrthoDB" id="1523880at2"/>
<evidence type="ECO:0000313" key="2">
    <source>
        <dbReference type="EMBL" id="QEC77762.1"/>
    </source>
</evidence>
<keyword evidence="1" id="KW-0472">Membrane</keyword>
<keyword evidence="3" id="KW-1185">Reference proteome</keyword>
<dbReference type="Proteomes" id="UP000321362">
    <property type="component" value="Chromosome"/>
</dbReference>
<organism evidence="2 3">
    <name type="scientific">Mucilaginibacter ginsenosidivorax</name>
    <dbReference type="NCBI Taxonomy" id="862126"/>
    <lineage>
        <taxon>Bacteria</taxon>
        <taxon>Pseudomonadati</taxon>
        <taxon>Bacteroidota</taxon>
        <taxon>Sphingobacteriia</taxon>
        <taxon>Sphingobacteriales</taxon>
        <taxon>Sphingobacteriaceae</taxon>
        <taxon>Mucilaginibacter</taxon>
    </lineage>
</organism>
<accession>A0A5B8W494</accession>
<proteinExistence type="predicted"/>
<feature type="transmembrane region" description="Helical" evidence="1">
    <location>
        <begin position="59"/>
        <end position="79"/>
    </location>
</feature>
<keyword evidence="1" id="KW-1133">Transmembrane helix</keyword>
<protein>
    <submittedName>
        <fullName evidence="2">Uncharacterized protein</fullName>
    </submittedName>
</protein>
<feature type="transmembrane region" description="Helical" evidence="1">
    <location>
        <begin position="148"/>
        <end position="172"/>
    </location>
</feature>
<dbReference type="RefSeq" id="WP_147055751.1">
    <property type="nucleotide sequence ID" value="NZ_CP042437.1"/>
</dbReference>